<comment type="caution">
    <text evidence="1">The sequence shown here is derived from an EMBL/GenBank/DDBJ whole genome shotgun (WGS) entry which is preliminary data.</text>
</comment>
<accession>A0ABT8HFP7</accession>
<dbReference type="Gene3D" id="3.40.960.10">
    <property type="entry name" value="VSR Endonuclease"/>
    <property type="match status" value="1"/>
</dbReference>
<name>A0ABT8HFP7_MYCAO</name>
<sequence length="301" mass="33301">MEHAVEDLFRNSGGYATTAALLRVMSRQQLDVRVRKGELIRVWHGVYAATEPDYLGRLQALDSYIGQPAVACMGTAAVLYGFDNEATSAVHILDPGVRVRPTVGLMVHQRVGAPLGRVRGRLATSPAWTAVEVARTLHRPRALATLDAALRTGLCTPVELHAAVTEQRGRRGIVAVRELLPLADARAESPMESEARLAMHDYGVPRPELQYVVHGAWDSWRVDFAWPEVLVAAEYESVDWHTGRDAMLKDKARFAGLQHAAWTVIPITVTDVRISPERLAERIKEHLWRAAHTASSHKLAL</sequence>
<dbReference type="Proteomes" id="UP001172687">
    <property type="component" value="Unassembled WGS sequence"/>
</dbReference>
<keyword evidence="2" id="KW-1185">Reference proteome</keyword>
<evidence type="ECO:0000313" key="1">
    <source>
        <dbReference type="EMBL" id="MDN4519586.1"/>
    </source>
</evidence>
<organism evidence="1 2">
    <name type="scientific">Mycolicibacterium austroafricanum</name>
    <name type="common">Mycobacterium austroafricanum</name>
    <dbReference type="NCBI Taxonomy" id="39687"/>
    <lineage>
        <taxon>Bacteria</taxon>
        <taxon>Bacillati</taxon>
        <taxon>Actinomycetota</taxon>
        <taxon>Actinomycetes</taxon>
        <taxon>Mycobacteriales</taxon>
        <taxon>Mycobacteriaceae</taxon>
        <taxon>Mycolicibacterium</taxon>
    </lineage>
</organism>
<proteinExistence type="predicted"/>
<protein>
    <submittedName>
        <fullName evidence="1">Type IV toxin-antitoxin system AbiEi family antitoxin domain-containing protein</fullName>
    </submittedName>
</protein>
<dbReference type="EMBL" id="JAUHTC010000054">
    <property type="protein sequence ID" value="MDN4519586.1"/>
    <property type="molecule type" value="Genomic_DNA"/>
</dbReference>
<dbReference type="RefSeq" id="WP_011782582.1">
    <property type="nucleotide sequence ID" value="NZ_CP070380.1"/>
</dbReference>
<reference evidence="1" key="1">
    <citation type="submission" date="2023-07" db="EMBL/GenBank/DDBJ databases">
        <title>Degradation of tert-butanol by M. austroafricanum TBA100.</title>
        <authorList>
            <person name="Helbich S."/>
            <person name="Vainshtein Y."/>
        </authorList>
    </citation>
    <scope>NUCLEOTIDE SEQUENCE</scope>
    <source>
        <strain evidence="1">TBA100</strain>
    </source>
</reference>
<dbReference type="InterPro" id="IPR011335">
    <property type="entry name" value="Restrct_endonuc-II-like"/>
</dbReference>
<evidence type="ECO:0000313" key="2">
    <source>
        <dbReference type="Proteomes" id="UP001172687"/>
    </source>
</evidence>
<dbReference type="SUPFAM" id="SSF52980">
    <property type="entry name" value="Restriction endonuclease-like"/>
    <property type="match status" value="1"/>
</dbReference>
<gene>
    <name evidence="1" type="ORF">QYF68_17440</name>
</gene>